<reference evidence="3 4" key="1">
    <citation type="journal article" date="2014" name="Int. J. Syst. Evol. Microbiol.">
        <title>Methanobacterium paludis sp. nov. and a novel strain of Methanobacterium lacus isolated from northern peatlands.</title>
        <authorList>
            <person name="Cadillo-Quiroz H."/>
            <person name="Brauer S.L."/>
            <person name="Goodson N."/>
            <person name="Yavitt J.B."/>
            <person name="Zinder S.H."/>
        </authorList>
    </citation>
    <scope>NUCLEOTIDE SEQUENCE [LARGE SCALE GENOMIC DNA]</scope>
    <source>
        <strain evidence="4">DSM 25820 / JCM 18151 / SWAN1</strain>
    </source>
</reference>
<name>F6D487_METPW</name>
<feature type="domain" description="Connectase MJ0548-like N-terminal" evidence="1">
    <location>
        <begin position="1"/>
        <end position="197"/>
    </location>
</feature>
<evidence type="ECO:0000259" key="2">
    <source>
        <dbReference type="Pfam" id="PF25274"/>
    </source>
</evidence>
<sequence>MSLIITYIGSKGCVMIADKRRIGFFGEEKTREKLEEELYSGAIKTDEELLKKASSLGITLKITDDAEKIREIGDIVVGEVRFKTPFETKRKRIYGTTGAYNVVELLGSEIKRIKTGESSIVVFGNKVTKEIANKYIQNHWKKKTNLKDIGEIFKAAMEEVAAKTPSVSQKYDLFIKHADIDKKEAKELLRTTIITDVKDLKKWREDLTDEMVKTAQTINVVSKIIDHGEVGKVTDVQGNEVEVTLKKGVEALDLNFNLLAKSGDTIKMEIKDSSKVKIGDKAVVMDENLCIKRTKAGLNCTVMLCKSDK</sequence>
<organism evidence="3 4">
    <name type="scientific">Methanobacterium paludis (strain DSM 25820 / JCM 18151 / SWAN1)</name>
    <dbReference type="NCBI Taxonomy" id="868131"/>
    <lineage>
        <taxon>Archaea</taxon>
        <taxon>Methanobacteriati</taxon>
        <taxon>Methanobacteriota</taxon>
        <taxon>Methanomada group</taxon>
        <taxon>Methanobacteria</taxon>
        <taxon>Methanobacteriales</taxon>
        <taxon>Methanobacteriaceae</taxon>
        <taxon>Methanobacterium</taxon>
    </lineage>
</organism>
<dbReference type="InterPro" id="IPR057377">
    <property type="entry name" value="MJ0548_C"/>
</dbReference>
<dbReference type="InterPro" id="IPR016754">
    <property type="entry name" value="MJ0548-like"/>
</dbReference>
<evidence type="ECO:0000313" key="3">
    <source>
        <dbReference type="EMBL" id="AEG18086.1"/>
    </source>
</evidence>
<protein>
    <submittedName>
        <fullName evidence="3">Uncharacterized conserved protein UCP019262</fullName>
    </submittedName>
</protein>
<dbReference type="InterPro" id="IPR057262">
    <property type="entry name" value="MJ0548_N"/>
</dbReference>
<dbReference type="KEGG" id="mew:MSWAN_1065"/>
<evidence type="ECO:0000313" key="4">
    <source>
        <dbReference type="Proteomes" id="UP000009231"/>
    </source>
</evidence>
<dbReference type="eggNOG" id="arCOG03213">
    <property type="taxonomic scope" value="Archaea"/>
</dbReference>
<proteinExistence type="predicted"/>
<dbReference type="Pfam" id="PF09894">
    <property type="entry name" value="MJ0548_N"/>
    <property type="match status" value="1"/>
</dbReference>
<dbReference type="Pfam" id="PF25274">
    <property type="entry name" value="MJ0548_C"/>
    <property type="match status" value="1"/>
</dbReference>
<dbReference type="RefSeq" id="WP_013825588.1">
    <property type="nucleotide sequence ID" value="NC_015574.1"/>
</dbReference>
<accession>F6D487</accession>
<keyword evidence="4" id="KW-1185">Reference proteome</keyword>
<feature type="domain" description="Connectase MJ0548-like C-terminal" evidence="2">
    <location>
        <begin position="202"/>
        <end position="305"/>
    </location>
</feature>
<dbReference type="OrthoDB" id="106876at2157"/>
<dbReference type="Proteomes" id="UP000009231">
    <property type="component" value="Chromosome"/>
</dbReference>
<dbReference type="PIRSF" id="PIRSF019262">
    <property type="entry name" value="UCP019262"/>
    <property type="match status" value="1"/>
</dbReference>
<evidence type="ECO:0000259" key="1">
    <source>
        <dbReference type="Pfam" id="PF09894"/>
    </source>
</evidence>
<dbReference type="STRING" id="868131.MSWAN_1065"/>
<dbReference type="HOGENOM" id="CLU_078138_0_0_2"/>
<dbReference type="EMBL" id="CP002772">
    <property type="protein sequence ID" value="AEG18086.1"/>
    <property type="molecule type" value="Genomic_DNA"/>
</dbReference>
<gene>
    <name evidence="3" type="ordered locus">MSWAN_1065</name>
</gene>
<dbReference type="AlphaFoldDB" id="F6D487"/>
<dbReference type="GeneID" id="10668568"/>